<feature type="region of interest" description="Disordered" evidence="1">
    <location>
        <begin position="54"/>
        <end position="76"/>
    </location>
</feature>
<sequence>MAPRVRKGAASENPVLTRREKIAERGNALARLRESAAGPDPRFRADLRERLMAAASDRSEDCRNHGRGDGRGEAVD</sequence>
<protein>
    <submittedName>
        <fullName evidence="2">Uncharacterized protein</fullName>
    </submittedName>
</protein>
<name>A0A239DWH6_9ACTN</name>
<gene>
    <name evidence="2" type="ORF">SAMN06265355_115162</name>
</gene>
<accession>A0A239DWH6</accession>
<organism evidence="2 3">
    <name type="scientific">Actinomadura mexicana</name>
    <dbReference type="NCBI Taxonomy" id="134959"/>
    <lineage>
        <taxon>Bacteria</taxon>
        <taxon>Bacillati</taxon>
        <taxon>Actinomycetota</taxon>
        <taxon>Actinomycetes</taxon>
        <taxon>Streptosporangiales</taxon>
        <taxon>Thermomonosporaceae</taxon>
        <taxon>Actinomadura</taxon>
    </lineage>
</organism>
<dbReference type="AlphaFoldDB" id="A0A239DWH6"/>
<evidence type="ECO:0000256" key="1">
    <source>
        <dbReference type="SAM" id="MobiDB-lite"/>
    </source>
</evidence>
<dbReference type="EMBL" id="FZNP01000015">
    <property type="protein sequence ID" value="SNS35954.1"/>
    <property type="molecule type" value="Genomic_DNA"/>
</dbReference>
<evidence type="ECO:0000313" key="3">
    <source>
        <dbReference type="Proteomes" id="UP000198420"/>
    </source>
</evidence>
<feature type="region of interest" description="Disordered" evidence="1">
    <location>
        <begin position="1"/>
        <end position="20"/>
    </location>
</feature>
<keyword evidence="3" id="KW-1185">Reference proteome</keyword>
<reference evidence="3" key="1">
    <citation type="submission" date="2017-06" db="EMBL/GenBank/DDBJ databases">
        <authorList>
            <person name="Varghese N."/>
            <person name="Submissions S."/>
        </authorList>
    </citation>
    <scope>NUCLEOTIDE SEQUENCE [LARGE SCALE GENOMIC DNA]</scope>
    <source>
        <strain evidence="3">DSM 44485</strain>
    </source>
</reference>
<proteinExistence type="predicted"/>
<dbReference type="Proteomes" id="UP000198420">
    <property type="component" value="Unassembled WGS sequence"/>
</dbReference>
<evidence type="ECO:0000313" key="2">
    <source>
        <dbReference type="EMBL" id="SNS35954.1"/>
    </source>
</evidence>